<gene>
    <name evidence="1" type="ORF">SAMN05444417_2908</name>
</gene>
<reference evidence="1 2" key="1">
    <citation type="submission" date="2016-11" db="EMBL/GenBank/DDBJ databases">
        <authorList>
            <person name="Jaros S."/>
            <person name="Januszkiewicz K."/>
            <person name="Wedrychowicz H."/>
        </authorList>
    </citation>
    <scope>NUCLEOTIDE SEQUENCE [LARGE SCALE GENOMIC DNA]</scope>
    <source>
        <strain evidence="1 2">DSM 100565</strain>
    </source>
</reference>
<evidence type="ECO:0000313" key="2">
    <source>
        <dbReference type="Proteomes" id="UP000184292"/>
    </source>
</evidence>
<protein>
    <recommendedName>
        <fullName evidence="3">Sulfotransferase family protein</fullName>
    </recommendedName>
</protein>
<dbReference type="AlphaFoldDB" id="A0A1M6GT56"/>
<dbReference type="OrthoDB" id="7705857at2"/>
<dbReference type="RefSeq" id="WP_073332339.1">
    <property type="nucleotide sequence ID" value="NZ_FQYO01000005.1"/>
</dbReference>
<dbReference type="SUPFAM" id="SSF52540">
    <property type="entry name" value="P-loop containing nucleoside triphosphate hydrolases"/>
    <property type="match status" value="1"/>
</dbReference>
<dbReference type="STRING" id="1447782.SAMN05444417_2908"/>
<organism evidence="1 2">
    <name type="scientific">Wenxinia saemankumensis</name>
    <dbReference type="NCBI Taxonomy" id="1447782"/>
    <lineage>
        <taxon>Bacteria</taxon>
        <taxon>Pseudomonadati</taxon>
        <taxon>Pseudomonadota</taxon>
        <taxon>Alphaproteobacteria</taxon>
        <taxon>Rhodobacterales</taxon>
        <taxon>Roseobacteraceae</taxon>
        <taxon>Wenxinia</taxon>
    </lineage>
</organism>
<dbReference type="InterPro" id="IPR027417">
    <property type="entry name" value="P-loop_NTPase"/>
</dbReference>
<dbReference type="EMBL" id="FQYO01000005">
    <property type="protein sequence ID" value="SHJ13090.1"/>
    <property type="molecule type" value="Genomic_DNA"/>
</dbReference>
<name>A0A1M6GT56_9RHOB</name>
<dbReference type="Proteomes" id="UP000184292">
    <property type="component" value="Unassembled WGS sequence"/>
</dbReference>
<proteinExistence type="predicted"/>
<accession>A0A1M6GT56</accession>
<keyword evidence="2" id="KW-1185">Reference proteome</keyword>
<evidence type="ECO:0008006" key="3">
    <source>
        <dbReference type="Google" id="ProtNLM"/>
    </source>
</evidence>
<sequence>MPRRIHLHPGFHKTGTSSIQHFLWSNRQRIATRADLRMLRHLAPVTKLCAAYSRSANPLFVVDMVEALDAAFADPPLCAEADLLISTEGLAGHLPGWPGVEDYAAAPVTIGAVVTWAQERFPQAAIDIVLTTRDPGDWLSSAWRHHLLGQRLRQDEAAFAEAHRAAADLGAAAADLAGALAPVPVRTLPLETAREHRLGPGGALLATFGWTEAEMEGFEPVGHGNRGPRPDLAARLLELNRSDMPDPRLAAEKAALARAAGLAGWAPSPAGTAGG</sequence>
<evidence type="ECO:0000313" key="1">
    <source>
        <dbReference type="EMBL" id="SHJ13090.1"/>
    </source>
</evidence>